<keyword evidence="2" id="KW-1185">Reference proteome</keyword>
<proteinExistence type="predicted"/>
<evidence type="ECO:0000313" key="1">
    <source>
        <dbReference type="EMBL" id="SDE30537.1"/>
    </source>
</evidence>
<gene>
    <name evidence="1" type="ORF">SAMN04487779_102724</name>
</gene>
<protein>
    <submittedName>
        <fullName evidence="1">Uncharacterized protein</fullName>
    </submittedName>
</protein>
<accession>A0A1G7BU57</accession>
<dbReference type="AlphaFoldDB" id="A0A1G7BU57"/>
<evidence type="ECO:0000313" key="2">
    <source>
        <dbReference type="Proteomes" id="UP000198925"/>
    </source>
</evidence>
<reference evidence="1 2" key="1">
    <citation type="submission" date="2016-10" db="EMBL/GenBank/DDBJ databases">
        <authorList>
            <person name="de Groot N.N."/>
        </authorList>
    </citation>
    <scope>NUCLEOTIDE SEQUENCE [LARGE SCALE GENOMIC DNA]</scope>
    <source>
        <strain evidence="1 2">CPCC 100156</strain>
    </source>
</reference>
<sequence length="36" mass="4025">MLFWTLLASGQISMRKVDAWQSFGQPPAKSMIDLAV</sequence>
<dbReference type="EMBL" id="FMZX01000027">
    <property type="protein sequence ID" value="SDE30537.1"/>
    <property type="molecule type" value="Genomic_DNA"/>
</dbReference>
<dbReference type="Proteomes" id="UP000198925">
    <property type="component" value="Unassembled WGS sequence"/>
</dbReference>
<name>A0A1G7BU57_9PROT</name>
<organism evidence="1 2">
    <name type="scientific">Belnapia rosea</name>
    <dbReference type="NCBI Taxonomy" id="938405"/>
    <lineage>
        <taxon>Bacteria</taxon>
        <taxon>Pseudomonadati</taxon>
        <taxon>Pseudomonadota</taxon>
        <taxon>Alphaproteobacteria</taxon>
        <taxon>Acetobacterales</taxon>
        <taxon>Roseomonadaceae</taxon>
        <taxon>Belnapia</taxon>
    </lineage>
</organism>